<reference evidence="3 4" key="1">
    <citation type="journal article" date="2023" name="IScience">
        <title>Expanded male sex-determining region conserved during the evolution of homothallism in the green alga Volvox.</title>
        <authorList>
            <person name="Yamamoto K."/>
            <person name="Matsuzaki R."/>
            <person name="Mahakham W."/>
            <person name="Heman W."/>
            <person name="Sekimoto H."/>
            <person name="Kawachi M."/>
            <person name="Minakuchi Y."/>
            <person name="Toyoda A."/>
            <person name="Nozaki H."/>
        </authorList>
    </citation>
    <scope>NUCLEOTIDE SEQUENCE [LARGE SCALE GENOMIC DNA]</scope>
    <source>
        <strain evidence="3 4">NIES-4468</strain>
    </source>
</reference>
<feature type="region of interest" description="Disordered" evidence="2">
    <location>
        <begin position="206"/>
        <end position="253"/>
    </location>
</feature>
<feature type="coiled-coil region" evidence="1">
    <location>
        <begin position="52"/>
        <end position="95"/>
    </location>
</feature>
<feature type="region of interest" description="Disordered" evidence="2">
    <location>
        <begin position="732"/>
        <end position="759"/>
    </location>
</feature>
<feature type="compositionally biased region" description="Low complexity" evidence="2">
    <location>
        <begin position="1355"/>
        <end position="1365"/>
    </location>
</feature>
<comment type="caution">
    <text evidence="3">The sequence shown here is derived from an EMBL/GenBank/DDBJ whole genome shotgun (WGS) entry which is preliminary data.</text>
</comment>
<evidence type="ECO:0000256" key="2">
    <source>
        <dbReference type="SAM" id="MobiDB-lite"/>
    </source>
</evidence>
<feature type="coiled-coil region" evidence="1">
    <location>
        <begin position="1197"/>
        <end position="1231"/>
    </location>
</feature>
<feature type="compositionally biased region" description="Polar residues" evidence="2">
    <location>
        <begin position="1057"/>
        <end position="1075"/>
    </location>
</feature>
<feature type="compositionally biased region" description="Polar residues" evidence="2">
    <location>
        <begin position="161"/>
        <end position="170"/>
    </location>
</feature>
<feature type="compositionally biased region" description="Low complexity" evidence="2">
    <location>
        <begin position="1397"/>
        <end position="1419"/>
    </location>
</feature>
<accession>A0ABQ5RYT6</accession>
<feature type="compositionally biased region" description="Polar residues" evidence="2">
    <location>
        <begin position="732"/>
        <end position="746"/>
    </location>
</feature>
<gene>
    <name evidence="3" type="ORF">VaNZ11_005541</name>
</gene>
<evidence type="ECO:0000313" key="3">
    <source>
        <dbReference type="EMBL" id="GLI62793.1"/>
    </source>
</evidence>
<feature type="region of interest" description="Disordered" evidence="2">
    <location>
        <begin position="146"/>
        <end position="180"/>
    </location>
</feature>
<keyword evidence="1" id="KW-0175">Coiled coil</keyword>
<sequence>MSRRDIEELIKQLQDASKDSPDRVNLDRSLFDEVVANLGRLEQALDNRPSLIKKLNEKIIKLEGELEILRNETRVNELEKKVQRLEGELQRSYATKNFTLKSGLLEIEKAYRDFISGSPAVQCLWDEVTLLLVEDKESMPQHILQRRNIPLRNPDADVPQPTESPSSLQPTPYDGAGPQTSLSYVHQQVDKFKDYTLTPGIHDLHDPNHPANLNSISSAHQSFPGAIPAASLGGAPDARAGEQPVDDRPTGLDDRLSRLREQYNDLTGGATAAPRMEPHWGSVVPAPSPLRPVSLFSTGGDGRVPDASALEACRDELSASLEQLKAMFAQYDWAPTPLPGATTTAVQGQQRPERGLPDASAFSTMADSLEVSVEKLRQYFAKMQWVPSGGLTGDSKTAAQAPGGPVVADASYFDSQAEVILDSVQHLRRQFQEAAAAAAAAAAMASGGGGGIAGFAGSTIAGSSSPGAGGSPAAVVIPDARYFDTQADAIAASVNELLRLYERSAVATVGLAGGAGSSKGPWGSAANEAATAIGGDGRSAVVPDVRAGEAMAEEYDASVQPLVDLFSSFMAHLEATRGSRGARGPWPLWWRGVDRDGAAATGVDGGDGGDIDGLPPQESTETGSPQPREAVDLVRMFAKYARAWPLAAATAATLRMQTKPPAVGGGGDGGLDQLPRVGSMTALPDAWPDEDGGAGGGPAAAQASPVPTVRFRISVNTTGVTGDAVTARLSTSPAPASLTDQPQRLQGQPGVENTERDGEAEGRVAMPAACVTAAAFGSRLPPPAAAPLEVLLASLESRHGRGLANSPEAVAVWRDLLSLLGVDPNSRPLPTQGSPAPTPSRRSGSGTAACTMPTRLQQPGASTDADVEDGTSGSPRWVAASASTVPAAAGEAGAKDAVGKASEAILQRSMSAVGGRVTADNSTAATGHWDTVDGSAAVAADSLQIYNREKQTVSVGLTWEGGAAWTGPAETATARLMAVTDDGGGSASARIAAVEAEARKEEASTAVADTVAAGTRIAEAGPSVGGPAGPEPGGEPVGSTTGDAATGGYDVYGGNRNGATPNTTSDGDGVHSSSGIDHRVDAAALVGVPAGGKCTDGDSDEDLAEAGAVHEAGYAVLDGGSFSDPVGAGATSSSGISAAGNEGKGLVAGGVRFQITLSEIAPDGDPQTSSTKPQLQPDAHPLVQFRTNINGVDPETAEATAAELAGLREVRDSLSEQLASTQELVRLLNRQLTMTLESRDDLAARAEVLAAELAVVRADVTEARHESDMFMRELVDAKVQLAEVQGEYMQVYLALKKALGNEKDMIAKIDELERILAVVGPGDVSVDEDYGSTVGQVSAMVTPREDYIGGGSTATGGASPPTGDGARWGPEYERSDDDSWKLEPHGNGKRSVGDGSGAPRGTSSGGRASSGGSLSARSG</sequence>
<feature type="compositionally biased region" description="Basic and acidic residues" evidence="2">
    <location>
        <begin position="1370"/>
        <end position="1386"/>
    </location>
</feature>
<feature type="compositionally biased region" description="Polar residues" evidence="2">
    <location>
        <begin position="211"/>
        <end position="221"/>
    </location>
</feature>
<protein>
    <recommendedName>
        <fullName evidence="5">TATA element modulatory factor 1 TATA binding domain-containing protein</fullName>
    </recommendedName>
</protein>
<keyword evidence="4" id="KW-1185">Reference proteome</keyword>
<proteinExistence type="predicted"/>
<evidence type="ECO:0000313" key="4">
    <source>
        <dbReference type="Proteomes" id="UP001165090"/>
    </source>
</evidence>
<dbReference type="Proteomes" id="UP001165090">
    <property type="component" value="Unassembled WGS sequence"/>
</dbReference>
<feature type="region of interest" description="Disordered" evidence="2">
    <location>
        <begin position="823"/>
        <end position="879"/>
    </location>
</feature>
<dbReference type="EMBL" id="BSDZ01000013">
    <property type="protein sequence ID" value="GLI62793.1"/>
    <property type="molecule type" value="Genomic_DNA"/>
</dbReference>
<evidence type="ECO:0008006" key="5">
    <source>
        <dbReference type="Google" id="ProtNLM"/>
    </source>
</evidence>
<organism evidence="3 4">
    <name type="scientific">Volvox africanus</name>
    <dbReference type="NCBI Taxonomy" id="51714"/>
    <lineage>
        <taxon>Eukaryota</taxon>
        <taxon>Viridiplantae</taxon>
        <taxon>Chlorophyta</taxon>
        <taxon>core chlorophytes</taxon>
        <taxon>Chlorophyceae</taxon>
        <taxon>CS clade</taxon>
        <taxon>Chlamydomonadales</taxon>
        <taxon>Volvocaceae</taxon>
        <taxon>Volvox</taxon>
    </lineage>
</organism>
<feature type="compositionally biased region" description="Gly residues" evidence="2">
    <location>
        <begin position="1023"/>
        <end position="1036"/>
    </location>
</feature>
<feature type="compositionally biased region" description="Polar residues" evidence="2">
    <location>
        <begin position="828"/>
        <end position="861"/>
    </location>
</feature>
<evidence type="ECO:0000256" key="1">
    <source>
        <dbReference type="SAM" id="Coils"/>
    </source>
</evidence>
<feature type="region of interest" description="Disordered" evidence="2">
    <location>
        <begin position="1020"/>
        <end position="1075"/>
    </location>
</feature>
<feature type="region of interest" description="Disordered" evidence="2">
    <location>
        <begin position="597"/>
        <end position="628"/>
    </location>
</feature>
<name>A0ABQ5RYT6_9CHLO</name>
<feature type="region of interest" description="Disordered" evidence="2">
    <location>
        <begin position="1345"/>
        <end position="1419"/>
    </location>
</feature>